<dbReference type="NCBIfam" id="TIGR02009">
    <property type="entry name" value="PGMB-YQAB-SF"/>
    <property type="match status" value="1"/>
</dbReference>
<dbReference type="CDD" id="cd02598">
    <property type="entry name" value="HAD_BPGM"/>
    <property type="match status" value="1"/>
</dbReference>
<dbReference type="EMBL" id="ADLN01000118">
    <property type="protein sequence ID" value="EHI57796.1"/>
    <property type="molecule type" value="Genomic_DNA"/>
</dbReference>
<feature type="binding site" evidence="11">
    <location>
        <position position="146"/>
    </location>
    <ligand>
        <name>substrate</name>
    </ligand>
</feature>
<dbReference type="NCBIfam" id="TIGR01509">
    <property type="entry name" value="HAD-SF-IA-v3"/>
    <property type="match status" value="1"/>
</dbReference>
<dbReference type="GO" id="GO:0000287">
    <property type="term" value="F:magnesium ion binding"/>
    <property type="evidence" value="ECO:0007669"/>
    <property type="project" value="InterPro"/>
</dbReference>
<dbReference type="InterPro" id="IPR051600">
    <property type="entry name" value="Beta-PGM-like"/>
</dbReference>
<dbReference type="SUPFAM" id="SSF56784">
    <property type="entry name" value="HAD-like"/>
    <property type="match status" value="1"/>
</dbReference>
<accession>G5ILA8</accession>
<evidence type="ECO:0000256" key="3">
    <source>
        <dbReference type="ARBA" id="ARBA00022723"/>
    </source>
</evidence>
<dbReference type="GO" id="GO:0008801">
    <property type="term" value="F:beta-phosphoglucomutase activity"/>
    <property type="evidence" value="ECO:0007669"/>
    <property type="project" value="UniProtKB-EC"/>
</dbReference>
<organism evidence="14 15">
    <name type="scientific">Hungatella hathewayi WAL-18680</name>
    <dbReference type="NCBI Taxonomy" id="742737"/>
    <lineage>
        <taxon>Bacteria</taxon>
        <taxon>Bacillati</taxon>
        <taxon>Bacillota</taxon>
        <taxon>Clostridia</taxon>
        <taxon>Lachnospirales</taxon>
        <taxon>Lachnospiraceae</taxon>
        <taxon>Hungatella</taxon>
    </lineage>
</organism>
<dbReference type="GO" id="GO:0005975">
    <property type="term" value="P:carbohydrate metabolic process"/>
    <property type="evidence" value="ECO:0007669"/>
    <property type="project" value="InterPro"/>
</dbReference>
<evidence type="ECO:0000256" key="8">
    <source>
        <dbReference type="ARBA" id="ARBA00044968"/>
    </source>
</evidence>
<dbReference type="SFLD" id="SFLDG01135">
    <property type="entry name" value="C1.5.6:_HAD__Beta-PGM__Phospha"/>
    <property type="match status" value="1"/>
</dbReference>
<dbReference type="SFLD" id="SFLDG01129">
    <property type="entry name" value="C1.5:_HAD__Beta-PGM__Phosphata"/>
    <property type="match status" value="1"/>
</dbReference>
<feature type="binding site" evidence="11">
    <location>
        <begin position="45"/>
        <end position="50"/>
    </location>
    <ligand>
        <name>substrate</name>
    </ligand>
</feature>
<dbReference type="InterPro" id="IPR036412">
    <property type="entry name" value="HAD-like_sf"/>
</dbReference>
<dbReference type="OrthoDB" id="9797743at2"/>
<dbReference type="InterPro" id="IPR010972">
    <property type="entry name" value="Beta-PGM"/>
</dbReference>
<gene>
    <name evidence="14" type="ORF">HMPREF9473_04286</name>
</gene>
<dbReference type="EC" id="5.4.2.6" evidence="8"/>
<feature type="site" description="Important for catalytic activity and assists the phosphoryl transfer reaction to Asp8 by balancing charge and orienting the reacting groups" evidence="13">
    <location>
        <position position="115"/>
    </location>
</feature>
<evidence type="ECO:0000256" key="13">
    <source>
        <dbReference type="PIRSR" id="PIRSR610972-4"/>
    </source>
</evidence>
<dbReference type="Pfam" id="PF00702">
    <property type="entry name" value="Hydrolase"/>
    <property type="match status" value="1"/>
</dbReference>
<dbReference type="Gene3D" id="3.40.50.1000">
    <property type="entry name" value="HAD superfamily/HAD-like"/>
    <property type="match status" value="1"/>
</dbReference>
<dbReference type="RefSeq" id="WP_006782275.1">
    <property type="nucleotide sequence ID" value="NZ_CP040506.1"/>
</dbReference>
<evidence type="ECO:0000256" key="7">
    <source>
        <dbReference type="ARBA" id="ARBA00044926"/>
    </source>
</evidence>
<feature type="active site" description="Proton donor/acceptor" evidence="10">
    <location>
        <position position="12"/>
    </location>
</feature>
<feature type="binding site" evidence="11">
    <location>
        <position position="77"/>
    </location>
    <ligand>
        <name>substrate</name>
    </ligand>
</feature>
<keyword evidence="2" id="KW-0597">Phosphoprotein</keyword>
<keyword evidence="6" id="KW-0119">Carbohydrate metabolism</keyword>
<proteinExistence type="inferred from homology"/>
<dbReference type="InterPro" id="IPR006439">
    <property type="entry name" value="HAD-SF_hydro_IA"/>
</dbReference>
<feature type="active site" description="Proton donor/acceptor" evidence="10">
    <location>
        <position position="10"/>
    </location>
</feature>
<sequence length="222" mass="24349">MESVTGLLFDLDGVICDTARYHFLAWKQLADRLDIPFTLEDNDRLKGVSRTDSLDIILSLGSRTMTQEEKERACKEKNDIYLDYINRLTADDLLPGVRGFLENARQSGYLVGLGSTSKNARFILDRLGITGLFDVIVDGNDITNAKPDPEVFLKGAQAADLSPFRCLVFEDAVAGIQAAHAAGMPAVGIGLPSHLPEAEFTIPSLSGLTVEDVIRQLPQNRR</sequence>
<name>G5ILA8_9FIRM</name>
<evidence type="ECO:0000313" key="14">
    <source>
        <dbReference type="EMBL" id="EHI57796.1"/>
    </source>
</evidence>
<dbReference type="NCBIfam" id="TIGR01990">
    <property type="entry name" value="bPGM"/>
    <property type="match status" value="1"/>
</dbReference>
<feature type="binding site" evidence="12">
    <location>
        <position position="12"/>
    </location>
    <ligand>
        <name>Mg(2+)</name>
        <dbReference type="ChEBI" id="CHEBI:18420"/>
    </ligand>
</feature>
<feature type="binding site" evidence="11">
    <location>
        <position position="26"/>
    </location>
    <ligand>
        <name>substrate</name>
    </ligand>
</feature>
<dbReference type="Proteomes" id="UP000005384">
    <property type="component" value="Unassembled WGS sequence"/>
</dbReference>
<feature type="binding site" evidence="11">
    <location>
        <position position="53"/>
    </location>
    <ligand>
        <name>substrate</name>
    </ligand>
</feature>
<feature type="binding site" evidence="11">
    <location>
        <begin position="10"/>
        <end position="12"/>
    </location>
    <ligand>
        <name>substrate</name>
    </ligand>
</feature>
<keyword evidence="4 12" id="KW-0460">Magnesium</keyword>
<keyword evidence="3 12" id="KW-0479">Metal-binding</keyword>
<dbReference type="HOGENOM" id="CLU_045011_13_3_9"/>
<comment type="catalytic activity">
    <reaction evidence="7">
        <text>beta-D-glucose 1-phosphate = beta-D-glucose 6-phosphate</text>
        <dbReference type="Rhea" id="RHEA:20113"/>
        <dbReference type="ChEBI" id="CHEBI:57684"/>
        <dbReference type="ChEBI" id="CHEBI:58247"/>
        <dbReference type="EC" id="5.4.2.6"/>
    </reaction>
</comment>
<dbReference type="InterPro" id="IPR010976">
    <property type="entry name" value="B-phosphoglucomutase_hydrolase"/>
</dbReference>
<evidence type="ECO:0000313" key="15">
    <source>
        <dbReference type="Proteomes" id="UP000005384"/>
    </source>
</evidence>
<evidence type="ECO:0000256" key="11">
    <source>
        <dbReference type="PIRSR" id="PIRSR610972-2"/>
    </source>
</evidence>
<evidence type="ECO:0000256" key="4">
    <source>
        <dbReference type="ARBA" id="ARBA00022842"/>
    </source>
</evidence>
<protein>
    <recommendedName>
        <fullName evidence="9">Beta-phosphoglucomutase</fullName>
        <ecNumber evidence="8">5.4.2.6</ecNumber>
    </recommendedName>
</protein>
<reference evidence="14 15" key="1">
    <citation type="submission" date="2011-08" db="EMBL/GenBank/DDBJ databases">
        <title>The Genome Sequence of Clostridium hathewayi WAL-18680.</title>
        <authorList>
            <consortium name="The Broad Institute Genome Sequencing Platform"/>
            <person name="Earl A."/>
            <person name="Ward D."/>
            <person name="Feldgarden M."/>
            <person name="Gevers D."/>
            <person name="Finegold S.M."/>
            <person name="Summanen P.H."/>
            <person name="Molitoris D.R."/>
            <person name="Song M."/>
            <person name="Daigneault M."/>
            <person name="Allen-Vercoe E."/>
            <person name="Young S.K."/>
            <person name="Zeng Q."/>
            <person name="Gargeya S."/>
            <person name="Fitzgerald M."/>
            <person name="Haas B."/>
            <person name="Abouelleil A."/>
            <person name="Alvarado L."/>
            <person name="Arachchi H.M."/>
            <person name="Berlin A."/>
            <person name="Brown A."/>
            <person name="Chapman S.B."/>
            <person name="Chen Z."/>
            <person name="Dunbar C."/>
            <person name="Freedman E."/>
            <person name="Gearin G."/>
            <person name="Gellesch M."/>
            <person name="Goldberg J."/>
            <person name="Griggs A."/>
            <person name="Gujja S."/>
            <person name="Heiman D."/>
            <person name="Howarth C."/>
            <person name="Larson L."/>
            <person name="Lui A."/>
            <person name="MacDonald P.J.P."/>
            <person name="Montmayeur A."/>
            <person name="Murphy C."/>
            <person name="Neiman D."/>
            <person name="Pearson M."/>
            <person name="Priest M."/>
            <person name="Roberts A."/>
            <person name="Saif S."/>
            <person name="Shea T."/>
            <person name="Shenoy N."/>
            <person name="Sisk P."/>
            <person name="Stolte C."/>
            <person name="Sykes S."/>
            <person name="Wortman J."/>
            <person name="Nusbaum C."/>
            <person name="Birren B."/>
        </authorList>
    </citation>
    <scope>NUCLEOTIDE SEQUENCE [LARGE SCALE GENOMIC DNA]</scope>
    <source>
        <strain evidence="14 15">WAL-18680</strain>
    </source>
</reference>
<comment type="similarity">
    <text evidence="1">Belongs to the HAD-like hydrolase superfamily. CbbY/CbbZ/Gph/YieH family.</text>
</comment>
<feature type="binding site" evidence="12">
    <location>
        <position position="170"/>
    </location>
    <ligand>
        <name>Mg(2+)</name>
        <dbReference type="ChEBI" id="CHEBI:18420"/>
    </ligand>
</feature>
<comment type="cofactor">
    <cofactor evidence="12">
        <name>Mg(2+)</name>
        <dbReference type="ChEBI" id="CHEBI:18420"/>
    </cofactor>
    <text evidence="12">Binds 2 magnesium ions per subunit.</text>
</comment>
<feature type="binding site" evidence="11">
    <location>
        <begin position="115"/>
        <end position="119"/>
    </location>
    <ligand>
        <name>substrate</name>
    </ligand>
</feature>
<dbReference type="SFLD" id="SFLDS00003">
    <property type="entry name" value="Haloacid_Dehalogenase"/>
    <property type="match status" value="1"/>
</dbReference>
<keyword evidence="15" id="KW-1185">Reference proteome</keyword>
<evidence type="ECO:0000256" key="2">
    <source>
        <dbReference type="ARBA" id="ARBA00022553"/>
    </source>
</evidence>
<dbReference type="Gene3D" id="1.10.150.240">
    <property type="entry name" value="Putative phosphatase, domain 2"/>
    <property type="match status" value="1"/>
</dbReference>
<feature type="binding site" evidence="12">
    <location>
        <position position="171"/>
    </location>
    <ligand>
        <name>Mg(2+)</name>
        <dbReference type="ChEBI" id="CHEBI:18420"/>
    </ligand>
</feature>
<evidence type="ECO:0000256" key="1">
    <source>
        <dbReference type="ARBA" id="ARBA00006171"/>
    </source>
</evidence>
<keyword evidence="5" id="KW-0413">Isomerase</keyword>
<feature type="site" description="Important for catalytic activity and assists the phosphoryl transfer reaction to Asp8 by balancing charge and orienting the reacting groups" evidence="13">
    <location>
        <position position="146"/>
    </location>
</feature>
<dbReference type="PANTHER" id="PTHR46193:SF18">
    <property type="entry name" value="HEXITOL PHOSPHATASE B"/>
    <property type="match status" value="1"/>
</dbReference>
<evidence type="ECO:0000256" key="10">
    <source>
        <dbReference type="PIRSR" id="PIRSR610972-1"/>
    </source>
</evidence>
<evidence type="ECO:0000256" key="9">
    <source>
        <dbReference type="ARBA" id="ARBA00044991"/>
    </source>
</evidence>
<dbReference type="AlphaFoldDB" id="G5ILA8"/>
<dbReference type="InterPro" id="IPR023214">
    <property type="entry name" value="HAD_sf"/>
</dbReference>
<dbReference type="PATRIC" id="fig|742737.3.peg.4269"/>
<evidence type="ECO:0000256" key="12">
    <source>
        <dbReference type="PIRSR" id="PIRSR610972-3"/>
    </source>
</evidence>
<evidence type="ECO:0000256" key="6">
    <source>
        <dbReference type="ARBA" id="ARBA00023277"/>
    </source>
</evidence>
<dbReference type="InterPro" id="IPR023198">
    <property type="entry name" value="PGP-like_dom2"/>
</dbReference>
<comment type="caution">
    <text evidence="14">The sequence shown here is derived from an EMBL/GenBank/DDBJ whole genome shotgun (WGS) entry which is preliminary data.</text>
</comment>
<feature type="binding site" evidence="12">
    <location>
        <position position="10"/>
    </location>
    <ligand>
        <name>Mg(2+)</name>
        <dbReference type="ChEBI" id="CHEBI:18420"/>
    </ligand>
</feature>
<evidence type="ECO:0000256" key="5">
    <source>
        <dbReference type="ARBA" id="ARBA00023235"/>
    </source>
</evidence>
<dbReference type="PANTHER" id="PTHR46193">
    <property type="entry name" value="6-PHOSPHOGLUCONATE PHOSPHATASE"/>
    <property type="match status" value="1"/>
</dbReference>